<dbReference type="Gene3D" id="3.40.50.1110">
    <property type="entry name" value="SGNH hydrolase"/>
    <property type="match status" value="1"/>
</dbReference>
<reference evidence="2 3" key="1">
    <citation type="journal article" date="2019" name="Appl. Environ. Microbiol.">
        <title>Environmental Evidence and Genomic Insight of Iron-oxidizing Bacteria Preference Towards More Corrosion Resistant Stainless Steel at Higher Salinities.</title>
        <authorList>
            <person name="Garrison C.E."/>
            <person name="Price K.A."/>
            <person name="Field E.K."/>
        </authorList>
    </citation>
    <scope>NUCLEOTIDE SEQUENCE [LARGE SCALE GENOMIC DNA]</scope>
    <source>
        <strain evidence="2 3">P3</strain>
    </source>
</reference>
<dbReference type="InterPro" id="IPR013830">
    <property type="entry name" value="SGNH_hydro"/>
</dbReference>
<comment type="caution">
    <text evidence="2">The sequence shown here is derived from an EMBL/GenBank/DDBJ whole genome shotgun (WGS) entry which is preliminary data.</text>
</comment>
<evidence type="ECO:0000259" key="1">
    <source>
        <dbReference type="Pfam" id="PF13472"/>
    </source>
</evidence>
<organism evidence="2 3">
    <name type="scientific">Mariprofundus erugo</name>
    <dbReference type="NCBI Taxonomy" id="2528639"/>
    <lineage>
        <taxon>Bacteria</taxon>
        <taxon>Pseudomonadati</taxon>
        <taxon>Pseudomonadota</taxon>
        <taxon>Candidatius Mariprofundia</taxon>
        <taxon>Mariprofundales</taxon>
        <taxon>Mariprofundaceae</taxon>
        <taxon>Mariprofundus</taxon>
    </lineage>
</organism>
<dbReference type="Pfam" id="PF13472">
    <property type="entry name" value="Lipase_GDSL_2"/>
    <property type="match status" value="1"/>
</dbReference>
<dbReference type="Proteomes" id="UP000306585">
    <property type="component" value="Unassembled WGS sequence"/>
</dbReference>
<feature type="domain" description="SGNH hydrolase-type esterase" evidence="1">
    <location>
        <begin position="7"/>
        <end position="214"/>
    </location>
</feature>
<dbReference type="RefSeq" id="WP_138239568.1">
    <property type="nucleotide sequence ID" value="NZ_VBRY01000008.1"/>
</dbReference>
<name>A0A5R9GP95_9PROT</name>
<dbReference type="AlphaFoldDB" id="A0A5R9GP95"/>
<dbReference type="InterPro" id="IPR036514">
    <property type="entry name" value="SGNH_hydro_sf"/>
</dbReference>
<evidence type="ECO:0000313" key="3">
    <source>
        <dbReference type="Proteomes" id="UP000306585"/>
    </source>
</evidence>
<keyword evidence="3" id="KW-1185">Reference proteome</keyword>
<sequence>MHKIVLLGDSLGMPRPSENVFYENTYPYLLARKVSGCDVISRFSRARDTRLQSSEQQICDDILWLQPDMLVMHLGIVDCAPRLFKPIERRIISIVPPFMRNGVIHFFSKNRSFFTKHRNIVYVEKDEFARNVWRVCRAAQQTGSKVIILGIIMPPVSVLNRSYGFDDNVNEYNKILFNASKEFQFEFADVNKIISNDSDLCDDGIHLNKYGNELLASYLLEVIQNCF</sequence>
<evidence type="ECO:0000313" key="2">
    <source>
        <dbReference type="EMBL" id="TLS66739.1"/>
    </source>
</evidence>
<dbReference type="GO" id="GO:0016788">
    <property type="term" value="F:hydrolase activity, acting on ester bonds"/>
    <property type="evidence" value="ECO:0007669"/>
    <property type="project" value="UniProtKB-ARBA"/>
</dbReference>
<keyword evidence="2" id="KW-0378">Hydrolase</keyword>
<gene>
    <name evidence="2" type="ORF">FEF65_09470</name>
</gene>
<accession>A0A5R9GP95</accession>
<dbReference type="SUPFAM" id="SSF52266">
    <property type="entry name" value="SGNH hydrolase"/>
    <property type="match status" value="1"/>
</dbReference>
<dbReference type="EMBL" id="VBRY01000008">
    <property type="protein sequence ID" value="TLS66739.1"/>
    <property type="molecule type" value="Genomic_DNA"/>
</dbReference>
<proteinExistence type="predicted"/>
<protein>
    <submittedName>
        <fullName evidence="2">SGNH/GDSL hydrolase family protein</fullName>
    </submittedName>
</protein>